<protein>
    <recommendedName>
        <fullName evidence="3">PiggyBac transposable element-derived protein domain-containing protein</fullName>
    </recommendedName>
</protein>
<keyword evidence="1" id="KW-1133">Transmembrane helix</keyword>
<reference evidence="2" key="1">
    <citation type="submission" date="2015-11" db="EMBL/GenBank/DDBJ databases">
        <title>De novo transcriptome assembly of four potential Pierce s Disease insect vectors from Arizona vineyards.</title>
        <authorList>
            <person name="Tassone E.E."/>
        </authorList>
    </citation>
    <scope>NUCLEOTIDE SEQUENCE</scope>
</reference>
<dbReference type="EMBL" id="GEBQ01017565">
    <property type="protein sequence ID" value="JAT22412.1"/>
    <property type="molecule type" value="Transcribed_RNA"/>
</dbReference>
<dbReference type="AlphaFoldDB" id="A0A1B6LFG3"/>
<keyword evidence="1" id="KW-0812">Transmembrane</keyword>
<sequence>SDKAVYHNSCNRHTTKYWKTLMFNIIDIALFNAYVLYKLNTDKPIQRRDFIISVVESLAGTEENPVHTPGPSGDGIHKLEKLPGKLEWTCVVCKPLKKRGRSRFYCPGCNCGVHRECYHQLQHFWRPKKGGR</sequence>
<evidence type="ECO:0000313" key="2">
    <source>
        <dbReference type="EMBL" id="JAT22412.1"/>
    </source>
</evidence>
<proteinExistence type="predicted"/>
<evidence type="ECO:0000256" key="1">
    <source>
        <dbReference type="SAM" id="Phobius"/>
    </source>
</evidence>
<dbReference type="PANTHER" id="PTHR46599">
    <property type="entry name" value="PIGGYBAC TRANSPOSABLE ELEMENT-DERIVED PROTEIN 4"/>
    <property type="match status" value="1"/>
</dbReference>
<feature type="non-terminal residue" evidence="2">
    <location>
        <position position="1"/>
    </location>
</feature>
<keyword evidence="1" id="KW-0472">Membrane</keyword>
<evidence type="ECO:0008006" key="3">
    <source>
        <dbReference type="Google" id="ProtNLM"/>
    </source>
</evidence>
<organism evidence="2">
    <name type="scientific">Graphocephala atropunctata</name>
    <dbReference type="NCBI Taxonomy" id="36148"/>
    <lineage>
        <taxon>Eukaryota</taxon>
        <taxon>Metazoa</taxon>
        <taxon>Ecdysozoa</taxon>
        <taxon>Arthropoda</taxon>
        <taxon>Hexapoda</taxon>
        <taxon>Insecta</taxon>
        <taxon>Pterygota</taxon>
        <taxon>Neoptera</taxon>
        <taxon>Paraneoptera</taxon>
        <taxon>Hemiptera</taxon>
        <taxon>Auchenorrhyncha</taxon>
        <taxon>Membracoidea</taxon>
        <taxon>Cicadellidae</taxon>
        <taxon>Cicadellinae</taxon>
        <taxon>Cicadellini</taxon>
        <taxon>Graphocephala</taxon>
    </lineage>
</organism>
<name>A0A1B6LFG3_9HEMI</name>
<feature type="transmembrane region" description="Helical" evidence="1">
    <location>
        <begin position="20"/>
        <end position="37"/>
    </location>
</feature>
<gene>
    <name evidence="2" type="ORF">g.55243</name>
</gene>
<dbReference type="PANTHER" id="PTHR46599:SF3">
    <property type="entry name" value="PIGGYBAC TRANSPOSABLE ELEMENT-DERIVED PROTEIN 4"/>
    <property type="match status" value="1"/>
</dbReference>
<feature type="non-terminal residue" evidence="2">
    <location>
        <position position="132"/>
    </location>
</feature>
<accession>A0A1B6LFG3</accession>